<name>A0A371X1A4_9HYPH</name>
<dbReference type="Gene3D" id="3.30.470.20">
    <property type="entry name" value="ATP-grasp fold, B domain"/>
    <property type="match status" value="1"/>
</dbReference>
<dbReference type="Pfam" id="PF02655">
    <property type="entry name" value="ATP-grasp_3"/>
    <property type="match status" value="1"/>
</dbReference>
<dbReference type="InterPro" id="IPR016677">
    <property type="entry name" value="UCP016817_carboligase"/>
</dbReference>
<dbReference type="GO" id="GO:0005524">
    <property type="term" value="F:ATP binding"/>
    <property type="evidence" value="ECO:0007669"/>
    <property type="project" value="InterPro"/>
</dbReference>
<accession>A0A371X1A4</accession>
<dbReference type="PIRSF" id="PIRSF016817">
    <property type="entry name" value="UCP016817_carboligase"/>
    <property type="match status" value="1"/>
</dbReference>
<dbReference type="AlphaFoldDB" id="A0A371X1A4"/>
<protein>
    <submittedName>
        <fullName evidence="2">ATP-grasp domain-containing protein</fullName>
    </submittedName>
</protein>
<dbReference type="SUPFAM" id="SSF56059">
    <property type="entry name" value="Glutathione synthetase ATP-binding domain-like"/>
    <property type="match status" value="1"/>
</dbReference>
<keyword evidence="3" id="KW-1185">Reference proteome</keyword>
<dbReference type="OrthoDB" id="1804072at2"/>
<dbReference type="RefSeq" id="WP_116683838.1">
    <property type="nucleotide sequence ID" value="NZ_QURL01000005.1"/>
</dbReference>
<dbReference type="GO" id="GO:0046872">
    <property type="term" value="F:metal ion binding"/>
    <property type="evidence" value="ECO:0007669"/>
    <property type="project" value="InterPro"/>
</dbReference>
<gene>
    <name evidence="2" type="ORF">DYI37_13825</name>
</gene>
<evidence type="ECO:0000313" key="2">
    <source>
        <dbReference type="EMBL" id="RFC63020.1"/>
    </source>
</evidence>
<dbReference type="EMBL" id="QURL01000005">
    <property type="protein sequence ID" value="RFC63020.1"/>
    <property type="molecule type" value="Genomic_DNA"/>
</dbReference>
<evidence type="ECO:0000259" key="1">
    <source>
        <dbReference type="Pfam" id="PF02655"/>
    </source>
</evidence>
<organism evidence="2 3">
    <name type="scientific">Fulvimarina endophytica</name>
    <dbReference type="NCBI Taxonomy" id="2293836"/>
    <lineage>
        <taxon>Bacteria</taxon>
        <taxon>Pseudomonadati</taxon>
        <taxon>Pseudomonadota</taxon>
        <taxon>Alphaproteobacteria</taxon>
        <taxon>Hyphomicrobiales</taxon>
        <taxon>Aurantimonadaceae</taxon>
        <taxon>Fulvimarina</taxon>
    </lineage>
</organism>
<comment type="caution">
    <text evidence="2">The sequence shown here is derived from an EMBL/GenBank/DDBJ whole genome shotgun (WGS) entry which is preliminary data.</text>
</comment>
<sequence length="401" mass="43261">MDGADASSARPTILCAAFSARQIAESARLSGFDALAVDFFADLDLRASARRSELVTGAYPDGFSDTDLIAALERVSEGETPIGFVYGAGFEDRPELLDEIARRWPVLGTSAEASRRLKDPFWFARICERAGVAFPQIAPAAPSDDDLWLIKRVGGCGGSHVRWANRVRAAGGSGDRFYAQRFVEGERWSLLALAADGMTRSLGFSHQWTDPSEDEPFRYAGAVGPLDPPPPIVKSMVDALGRLVAAAHDDGTTLTGLLSADFVEANGLVHCLEINARFGATVDVFDRPEAPLLKLHLDACEGRLPQTLAPYPAGCRAAGLAWADVDLDFGTDHVWPHWTRDRSHLPRHYEAAEPIATVVAEGRTAKEARERFEAHVESLKASSISNNAVGTANRVPSPAMP</sequence>
<dbReference type="Proteomes" id="UP000264310">
    <property type="component" value="Unassembled WGS sequence"/>
</dbReference>
<evidence type="ECO:0000313" key="3">
    <source>
        <dbReference type="Proteomes" id="UP000264310"/>
    </source>
</evidence>
<dbReference type="InterPro" id="IPR003806">
    <property type="entry name" value="ATP-grasp_PylC-type"/>
</dbReference>
<feature type="domain" description="ATP-grasp fold PylC-type" evidence="1">
    <location>
        <begin position="127"/>
        <end position="281"/>
    </location>
</feature>
<reference evidence="2 3" key="1">
    <citation type="submission" date="2018-08" db="EMBL/GenBank/DDBJ databases">
        <title>Fulvimarina sp. 85, whole genome shotgun sequence.</title>
        <authorList>
            <person name="Tuo L."/>
        </authorList>
    </citation>
    <scope>NUCLEOTIDE SEQUENCE [LARGE SCALE GENOMIC DNA]</scope>
    <source>
        <strain evidence="2 3">85</strain>
    </source>
</reference>
<proteinExistence type="predicted"/>